<dbReference type="OrthoDB" id="1873930at2759"/>
<keyword evidence="2" id="KW-1185">Reference proteome</keyword>
<dbReference type="PANTHER" id="PTHR13343">
    <property type="entry name" value="CREG1 PROTEIN"/>
    <property type="match status" value="1"/>
</dbReference>
<proteinExistence type="predicted"/>
<reference evidence="1 2" key="1">
    <citation type="journal article" date="2020" name="IScience">
        <title>Genome Sequencing of the Endangered Kingdonia uniflora (Circaeasteraceae, Ranunculales) Reveals Potential Mechanisms of Evolutionary Specialization.</title>
        <authorList>
            <person name="Sun Y."/>
            <person name="Deng T."/>
            <person name="Zhang A."/>
            <person name="Moore M.J."/>
            <person name="Landis J.B."/>
            <person name="Lin N."/>
            <person name="Zhang H."/>
            <person name="Zhang X."/>
            <person name="Huang J."/>
            <person name="Zhang X."/>
            <person name="Sun H."/>
            <person name="Wang H."/>
        </authorList>
    </citation>
    <scope>NUCLEOTIDE SEQUENCE [LARGE SCALE GENOMIC DNA]</scope>
    <source>
        <strain evidence="1">TB1705</strain>
        <tissue evidence="1">Leaf</tissue>
    </source>
</reference>
<dbReference type="PANTHER" id="PTHR13343:SF18">
    <property type="entry name" value="PENTATRICOPEPTIDE REPEAT (PPR) SUPERFAMILY PROTEIN"/>
    <property type="match status" value="1"/>
</dbReference>
<sequence length="362" mass="40242">MAILLTTFMSPSSSSTSIEGGGVYCSMPSGVVTPGWTRLPFDGRRVSDVTASVRNLLFGAVQSHWLSTGHDLCLSRVSVASNYSDSVPHSFSHIGNGGYHPLEELKVSKRCRDTMLTTAEIARTAVEANNNALLVFPGSIHCEPHGHISWAEFQYVIDDYGDIFFEILEDENILRDRGAINPVNVFIGKDILLHGSNMSADIHINDNIPFEDGDFEVVHIEPLEDPLDWGMPDTSRYVHPVYFAKCLTKAINTKYEETMDHPSNRISILGYLRPALVDDESYIRGHFRIDNGDGYSNWKGEPQFEEGDLSTSFPLIDGEIFNLHSEDDGSNISSTLYKLEIIQIELLSVYGVQASCSTYFTS</sequence>
<evidence type="ECO:0000313" key="2">
    <source>
        <dbReference type="Proteomes" id="UP000541444"/>
    </source>
</evidence>
<accession>A0A7J7N5G8</accession>
<dbReference type="Proteomes" id="UP000541444">
    <property type="component" value="Unassembled WGS sequence"/>
</dbReference>
<dbReference type="EMBL" id="JACGCM010001038">
    <property type="protein sequence ID" value="KAF6162395.1"/>
    <property type="molecule type" value="Genomic_DNA"/>
</dbReference>
<comment type="caution">
    <text evidence="1">The sequence shown here is derived from an EMBL/GenBank/DDBJ whole genome shotgun (WGS) entry which is preliminary data.</text>
</comment>
<name>A0A7J7N5G8_9MAGN</name>
<evidence type="ECO:0000313" key="1">
    <source>
        <dbReference type="EMBL" id="KAF6162395.1"/>
    </source>
</evidence>
<dbReference type="AlphaFoldDB" id="A0A7J7N5G8"/>
<organism evidence="1 2">
    <name type="scientific">Kingdonia uniflora</name>
    <dbReference type="NCBI Taxonomy" id="39325"/>
    <lineage>
        <taxon>Eukaryota</taxon>
        <taxon>Viridiplantae</taxon>
        <taxon>Streptophyta</taxon>
        <taxon>Embryophyta</taxon>
        <taxon>Tracheophyta</taxon>
        <taxon>Spermatophyta</taxon>
        <taxon>Magnoliopsida</taxon>
        <taxon>Ranunculales</taxon>
        <taxon>Circaeasteraceae</taxon>
        <taxon>Kingdonia</taxon>
    </lineage>
</organism>
<protein>
    <submittedName>
        <fullName evidence="1">Uncharacterized protein</fullName>
    </submittedName>
</protein>
<gene>
    <name evidence="1" type="ORF">GIB67_012543</name>
</gene>